<sequence length="54" mass="6270">MKNLKKLENDKFAVKDVAELIDFEDFEESKKSKLNVKINNGVIANKIENLTFKK</sequence>
<protein>
    <submittedName>
        <fullName evidence="1">Uncharacterized protein</fullName>
    </submittedName>
</protein>
<organism evidence="1 2">
    <name type="scientific">Methanococcus voltae PS</name>
    <dbReference type="NCBI Taxonomy" id="523842"/>
    <lineage>
        <taxon>Archaea</taxon>
        <taxon>Methanobacteriati</taxon>
        <taxon>Methanobacteriota</taxon>
        <taxon>Methanomada group</taxon>
        <taxon>Methanococci</taxon>
        <taxon>Methanococcales</taxon>
        <taxon>Methanococcaceae</taxon>
        <taxon>Methanococcus</taxon>
    </lineage>
</organism>
<evidence type="ECO:0000313" key="1">
    <source>
        <dbReference type="EMBL" id="MCS3921942.1"/>
    </source>
</evidence>
<dbReference type="RefSeq" id="WP_259050875.1">
    <property type="nucleotide sequence ID" value="NZ_JANUCQ010000002.1"/>
</dbReference>
<accession>A0ABT2EVI8</accession>
<comment type="caution">
    <text evidence="1">The sequence shown here is derived from an EMBL/GenBank/DDBJ whole genome shotgun (WGS) entry which is preliminary data.</text>
</comment>
<dbReference type="EMBL" id="JANUCQ010000002">
    <property type="protein sequence ID" value="MCS3921942.1"/>
    <property type="molecule type" value="Genomic_DNA"/>
</dbReference>
<name>A0ABT2EVI8_METVO</name>
<proteinExistence type="predicted"/>
<gene>
    <name evidence="1" type="ORF">M2325_000627</name>
</gene>
<dbReference type="Proteomes" id="UP001140258">
    <property type="component" value="Unassembled WGS sequence"/>
</dbReference>
<reference evidence="1" key="1">
    <citation type="submission" date="2022-08" db="EMBL/GenBank/DDBJ databases">
        <title>Genomic Encyclopedia of Type Strains, Phase V (KMG-V): Genome sequencing to study the core and pangenomes of soil and plant-associated prokaryotes.</title>
        <authorList>
            <person name="Whitman W."/>
        </authorList>
    </citation>
    <scope>NUCLEOTIDE SEQUENCE</scope>
    <source>
        <strain evidence="1">PS</strain>
    </source>
</reference>
<evidence type="ECO:0000313" key="2">
    <source>
        <dbReference type="Proteomes" id="UP001140258"/>
    </source>
</evidence>
<keyword evidence="2" id="KW-1185">Reference proteome</keyword>